<dbReference type="EMBL" id="AFGF01000155">
    <property type="protein sequence ID" value="EGO62962.1"/>
    <property type="molecule type" value="Genomic_DNA"/>
</dbReference>
<feature type="region of interest" description="Disordered" evidence="1">
    <location>
        <begin position="135"/>
        <end position="162"/>
    </location>
</feature>
<keyword evidence="3" id="KW-1185">Reference proteome</keyword>
<gene>
    <name evidence="2" type="ORF">ALO_15482</name>
</gene>
<dbReference type="Pfam" id="PF13332">
    <property type="entry name" value="Fil_haemagg_2"/>
    <property type="match status" value="1"/>
</dbReference>
<feature type="region of interest" description="Disordered" evidence="1">
    <location>
        <begin position="1"/>
        <end position="62"/>
    </location>
</feature>
<evidence type="ECO:0000313" key="3">
    <source>
        <dbReference type="Proteomes" id="UP000003240"/>
    </source>
</evidence>
<dbReference type="GO" id="GO:0003824">
    <property type="term" value="F:catalytic activity"/>
    <property type="evidence" value="ECO:0007669"/>
    <property type="project" value="UniProtKB-ARBA"/>
</dbReference>
<protein>
    <submittedName>
        <fullName evidence="2">Hemagglutinin-related protein</fullName>
    </submittedName>
</protein>
<dbReference type="RefSeq" id="WP_004097259.1">
    <property type="nucleotide sequence ID" value="NZ_AFGF01000155.1"/>
</dbReference>
<dbReference type="eggNOG" id="COG3210">
    <property type="taxonomic scope" value="Bacteria"/>
</dbReference>
<dbReference type="OrthoDB" id="1672057at2"/>
<evidence type="ECO:0000313" key="2">
    <source>
        <dbReference type="EMBL" id="EGO62962.1"/>
    </source>
</evidence>
<accession>F7NLX2</accession>
<dbReference type="STRING" id="1009370.ALO_15482"/>
<dbReference type="AlphaFoldDB" id="F7NLX2"/>
<comment type="caution">
    <text evidence="2">The sequence shown here is derived from an EMBL/GenBank/DDBJ whole genome shotgun (WGS) entry which is preliminary data.</text>
</comment>
<sequence>MTGGQAKGDTVKVEVGGDLNLKSQQDRETYTEKNQSTSGSMGMGAGVTGNAGKNRSQIDSDYRSVNQQTGLLAGSGGFDIRVEGNTDLVGSVLDSEATPDQNKLDTGSLTGSDIENKAEYKASNSGVSLDFKDGKLTSGLTPDMPVNGEAASTTQSAIAAGS</sequence>
<reference evidence="2 3" key="1">
    <citation type="journal article" date="2011" name="EMBO J.">
        <title>Structural diversity of bacterial flagellar motors.</title>
        <authorList>
            <person name="Chen S."/>
            <person name="Beeby M."/>
            <person name="Murphy G.E."/>
            <person name="Leadbetter J.R."/>
            <person name="Hendrixson D.R."/>
            <person name="Briegel A."/>
            <person name="Li Z."/>
            <person name="Shi J."/>
            <person name="Tocheva E.I."/>
            <person name="Muller A."/>
            <person name="Dobro M.J."/>
            <person name="Jensen G.J."/>
        </authorList>
    </citation>
    <scope>NUCLEOTIDE SEQUENCE [LARGE SCALE GENOMIC DNA]</scope>
    <source>
        <strain evidence="2 3">DSM 6540</strain>
    </source>
</reference>
<name>F7NLX2_9FIRM</name>
<feature type="compositionally biased region" description="Polar residues" evidence="1">
    <location>
        <begin position="150"/>
        <end position="162"/>
    </location>
</feature>
<feature type="compositionally biased region" description="Polar residues" evidence="1">
    <location>
        <begin position="98"/>
        <end position="111"/>
    </location>
</feature>
<organism evidence="2 3">
    <name type="scientific">Acetonema longum DSM 6540</name>
    <dbReference type="NCBI Taxonomy" id="1009370"/>
    <lineage>
        <taxon>Bacteria</taxon>
        <taxon>Bacillati</taxon>
        <taxon>Bacillota</taxon>
        <taxon>Negativicutes</taxon>
        <taxon>Acetonemataceae</taxon>
        <taxon>Acetonema</taxon>
    </lineage>
</organism>
<dbReference type="InterPro" id="IPR025157">
    <property type="entry name" value="Hemagglutinin_rpt"/>
</dbReference>
<feature type="region of interest" description="Disordered" evidence="1">
    <location>
        <begin position="91"/>
        <end position="111"/>
    </location>
</feature>
<feature type="non-terminal residue" evidence="2">
    <location>
        <position position="162"/>
    </location>
</feature>
<dbReference type="Proteomes" id="UP000003240">
    <property type="component" value="Unassembled WGS sequence"/>
</dbReference>
<proteinExistence type="predicted"/>
<evidence type="ECO:0000256" key="1">
    <source>
        <dbReference type="SAM" id="MobiDB-lite"/>
    </source>
</evidence>